<comment type="caution">
    <text evidence="1">The sequence shown here is derived from an EMBL/GenBank/DDBJ whole genome shotgun (WGS) entry which is preliminary data.</text>
</comment>
<accession>A0A1F5PLT1</accession>
<dbReference type="Proteomes" id="UP000177682">
    <property type="component" value="Unassembled WGS sequence"/>
</dbReference>
<dbReference type="EMBL" id="MFEY01000001">
    <property type="protein sequence ID" value="OGE90898.1"/>
    <property type="molecule type" value="Genomic_DNA"/>
</dbReference>
<organism evidence="1 2">
    <name type="scientific">Candidatus Doudnabacteria bacterium RIFCSPHIGHO2_12_FULL_48_16</name>
    <dbReference type="NCBI Taxonomy" id="1817838"/>
    <lineage>
        <taxon>Bacteria</taxon>
        <taxon>Candidatus Doudnaibacteriota</taxon>
    </lineage>
</organism>
<evidence type="ECO:0000313" key="2">
    <source>
        <dbReference type="Proteomes" id="UP000177682"/>
    </source>
</evidence>
<dbReference type="AlphaFoldDB" id="A0A1F5PLT1"/>
<proteinExistence type="predicted"/>
<gene>
    <name evidence="1" type="ORF">A3E29_02430</name>
</gene>
<name>A0A1F5PLT1_9BACT</name>
<reference evidence="1 2" key="1">
    <citation type="journal article" date="2016" name="Nat. Commun.">
        <title>Thousands of microbial genomes shed light on interconnected biogeochemical processes in an aquifer system.</title>
        <authorList>
            <person name="Anantharaman K."/>
            <person name="Brown C.T."/>
            <person name="Hug L.A."/>
            <person name="Sharon I."/>
            <person name="Castelle C.J."/>
            <person name="Probst A.J."/>
            <person name="Thomas B.C."/>
            <person name="Singh A."/>
            <person name="Wilkins M.J."/>
            <person name="Karaoz U."/>
            <person name="Brodie E.L."/>
            <person name="Williams K.H."/>
            <person name="Hubbard S.S."/>
            <person name="Banfield J.F."/>
        </authorList>
    </citation>
    <scope>NUCLEOTIDE SEQUENCE [LARGE SCALE GENOMIC DNA]</scope>
</reference>
<dbReference type="InterPro" id="IPR043519">
    <property type="entry name" value="NT_sf"/>
</dbReference>
<dbReference type="SUPFAM" id="SSF81301">
    <property type="entry name" value="Nucleotidyltransferase"/>
    <property type="match status" value="1"/>
</dbReference>
<evidence type="ECO:0000313" key="1">
    <source>
        <dbReference type="EMBL" id="OGE90898.1"/>
    </source>
</evidence>
<protein>
    <submittedName>
        <fullName evidence="1">Uncharacterized protein</fullName>
    </submittedName>
</protein>
<sequence>MTCVWLNASDGGSEVKTIDDAKEVAERILRLFPNHCEAVGLFGSVTRNGQGNDIDLIIFATFTSFETQFLNLALAMIGQVEKPTAADMKNARHRAIRQVFGPISTERLGPGDVFDNDADVFIRRWSHSLQAAVENLRQVGKNNAMDAEIVRDLRIYMPQEKQFVSIEDLLK</sequence>